<keyword evidence="1" id="KW-0808">Transferase</keyword>
<dbReference type="EC" id="2.7.1.-" evidence="1"/>
<name>A0A1B7HJ74_9ENTR</name>
<organism evidence="1 2">
    <name type="scientific">Buttiauxella noackiae ATCC 51607</name>
    <dbReference type="NCBI Taxonomy" id="1354255"/>
    <lineage>
        <taxon>Bacteria</taxon>
        <taxon>Pseudomonadati</taxon>
        <taxon>Pseudomonadota</taxon>
        <taxon>Gammaproteobacteria</taxon>
        <taxon>Enterobacterales</taxon>
        <taxon>Enterobacteriaceae</taxon>
        <taxon>Buttiauxella</taxon>
    </lineage>
</organism>
<sequence length="281" mass="31252">MHKSTLEYQIETLTPWIKKWNLSSDGEQIITHTSHLQPVRDCHGKALMLKVALNEDERRGAKLMNCWNGKGAAPVLACESNALLMQRACGNRSLLEMANNNEDEQVSQIICQVVETLHSSSVVLPGELVPLSRWFASLLNSTQSNPIYGLCREVAINLLSSAQNEVALHGDIHHNNILDFGEQGWLAIDPKGLVGERGYDYANLFCNPDLPTAGRRARFQRQLKVVTQATGMGKTRLLQWIMAYAGLSASWFIEDGDTTSAEKVIAFAWFAAEKLDMAVRD</sequence>
<dbReference type="PATRIC" id="fig|1354255.3.peg.3566"/>
<dbReference type="EC" id="2.7.-.-" evidence="1"/>
<accession>A0A1B7HJ74</accession>
<dbReference type="EMBL" id="LXEO01000051">
    <property type="protein sequence ID" value="OAT15626.1"/>
    <property type="molecule type" value="Genomic_DNA"/>
</dbReference>
<evidence type="ECO:0000313" key="1">
    <source>
        <dbReference type="EMBL" id="OAT15626.1"/>
    </source>
</evidence>
<dbReference type="InterPro" id="IPR011009">
    <property type="entry name" value="Kinase-like_dom_sf"/>
</dbReference>
<dbReference type="GO" id="GO:0019748">
    <property type="term" value="P:secondary metabolic process"/>
    <property type="evidence" value="ECO:0007669"/>
    <property type="project" value="InterPro"/>
</dbReference>
<dbReference type="SUPFAM" id="SSF56112">
    <property type="entry name" value="Protein kinase-like (PK-like)"/>
    <property type="match status" value="1"/>
</dbReference>
<comment type="caution">
    <text evidence="1">The sequence shown here is derived from an EMBL/GenBank/DDBJ whole genome shotgun (WGS) entry which is preliminary data.</text>
</comment>
<reference evidence="1 2" key="1">
    <citation type="submission" date="2016-04" db="EMBL/GenBank/DDBJ databases">
        <title>ATOL: Assembling a taxonomically balanced genome-scale reconstruction of the evolutionary history of the Enterobacteriaceae.</title>
        <authorList>
            <person name="Plunkett G.III."/>
            <person name="Neeno-Eckwall E.C."/>
            <person name="Glasner J.D."/>
            <person name="Perna N.T."/>
        </authorList>
    </citation>
    <scope>NUCLEOTIDE SEQUENCE [LARGE SCALE GENOMIC DNA]</scope>
    <source>
        <strain evidence="1 2">ATCC 51607</strain>
    </source>
</reference>
<dbReference type="RefSeq" id="WP_064555845.1">
    <property type="nucleotide sequence ID" value="NZ_LXEO01000051.1"/>
</dbReference>
<proteinExistence type="predicted"/>
<dbReference type="InterPro" id="IPR006748">
    <property type="entry name" value="NH2Glyco/OHUrea_AB-resist_kin"/>
</dbReference>
<dbReference type="EC" id="2.7.1.87" evidence="1"/>
<dbReference type="AlphaFoldDB" id="A0A1B7HJ74"/>
<protein>
    <submittedName>
        <fullName evidence="1">Streptomycin 3''-kinase</fullName>
        <ecNumber evidence="1">2.7.-.-</ecNumber>
        <ecNumber evidence="1">2.7.1.-</ecNumber>
        <ecNumber evidence="1">2.7.1.87</ecNumber>
    </submittedName>
</protein>
<dbReference type="Pfam" id="PF04655">
    <property type="entry name" value="APH_6_hur"/>
    <property type="match status" value="1"/>
</dbReference>
<gene>
    <name evidence="1" type="ORF">M979_3457</name>
</gene>
<evidence type="ECO:0000313" key="2">
    <source>
        <dbReference type="Proteomes" id="UP000078286"/>
    </source>
</evidence>
<dbReference type="Proteomes" id="UP000078286">
    <property type="component" value="Unassembled WGS sequence"/>
</dbReference>
<keyword evidence="2" id="KW-1185">Reference proteome</keyword>
<keyword evidence="1" id="KW-0418">Kinase</keyword>
<dbReference type="GO" id="GO:0050299">
    <property type="term" value="F:streptomycin 3''-kinase activity"/>
    <property type="evidence" value="ECO:0007669"/>
    <property type="project" value="UniProtKB-EC"/>
</dbReference>